<dbReference type="EMBL" id="JH930477">
    <property type="protein sequence ID" value="EKM50841.1"/>
    <property type="molecule type" value="Genomic_DNA"/>
</dbReference>
<comment type="subcellular location">
    <subcellularLocation>
        <location evidence="1">Secreted</location>
    </subcellularLocation>
</comment>
<dbReference type="Proteomes" id="UP000008370">
    <property type="component" value="Unassembled WGS sequence"/>
</dbReference>
<evidence type="ECO:0000256" key="10">
    <source>
        <dbReference type="ARBA" id="ARBA00024574"/>
    </source>
</evidence>
<dbReference type="FunFam" id="3.40.50.1700:FF:000007">
    <property type="entry name" value="Exo-1,4-beta-xylosidase xlnD"/>
    <property type="match status" value="1"/>
</dbReference>
<comment type="similarity">
    <text evidence="3">Belongs to the glycosyl hydrolase 3 family.</text>
</comment>
<dbReference type="Pfam" id="PF01915">
    <property type="entry name" value="Glyco_hydro_3_C"/>
    <property type="match status" value="1"/>
</dbReference>
<dbReference type="AlphaFoldDB" id="K5UMD6"/>
<keyword evidence="5" id="KW-0119">Carbohydrate metabolism</keyword>
<evidence type="ECO:0000256" key="1">
    <source>
        <dbReference type="ARBA" id="ARBA00004613"/>
    </source>
</evidence>
<dbReference type="Gene3D" id="3.40.50.1700">
    <property type="entry name" value="Glycoside hydrolase family 3 C-terminal domain"/>
    <property type="match status" value="1"/>
</dbReference>
<dbReference type="Pfam" id="PF00933">
    <property type="entry name" value="Glyco_hydro_3"/>
    <property type="match status" value="1"/>
</dbReference>
<dbReference type="InterPro" id="IPR036962">
    <property type="entry name" value="Glyco_hydro_3_N_sf"/>
</dbReference>
<evidence type="ECO:0000256" key="7">
    <source>
        <dbReference type="ARBA" id="ARBA00022801"/>
    </source>
</evidence>
<evidence type="ECO:0000256" key="6">
    <source>
        <dbReference type="ARBA" id="ARBA00022729"/>
    </source>
</evidence>
<dbReference type="PANTHER" id="PTHR42721">
    <property type="entry name" value="SUGAR HYDROLASE-RELATED"/>
    <property type="match status" value="1"/>
</dbReference>
<evidence type="ECO:0000256" key="2">
    <source>
        <dbReference type="ARBA" id="ARBA00004851"/>
    </source>
</evidence>
<name>K5UMD6_PHACS</name>
<dbReference type="GO" id="GO:0005576">
    <property type="term" value="C:extracellular region"/>
    <property type="evidence" value="ECO:0007669"/>
    <property type="project" value="UniProtKB-SubCell"/>
</dbReference>
<dbReference type="SMART" id="SM01217">
    <property type="entry name" value="Fn3_like"/>
    <property type="match status" value="1"/>
</dbReference>
<dbReference type="GO" id="GO:0046556">
    <property type="term" value="F:alpha-L-arabinofuranosidase activity"/>
    <property type="evidence" value="ECO:0007669"/>
    <property type="project" value="TreeGrafter"/>
</dbReference>
<dbReference type="InParanoid" id="K5UMD6"/>
<dbReference type="InterPro" id="IPR044993">
    <property type="entry name" value="BXL"/>
</dbReference>
<evidence type="ECO:0000313" key="14">
    <source>
        <dbReference type="EMBL" id="EKM50841.1"/>
    </source>
</evidence>
<protein>
    <recommendedName>
        <fullName evidence="11">xylan 1,4-beta-xylosidase</fullName>
        <ecNumber evidence="11">3.2.1.37</ecNumber>
    </recommendedName>
</protein>
<evidence type="ECO:0000256" key="9">
    <source>
        <dbReference type="ARBA" id="ARBA00023295"/>
    </source>
</evidence>
<dbReference type="InterPro" id="IPR017853">
    <property type="entry name" value="GH"/>
</dbReference>
<feature type="chain" id="PRO_5003884014" description="xylan 1,4-beta-xylosidase" evidence="12">
    <location>
        <begin position="23"/>
        <end position="764"/>
    </location>
</feature>
<dbReference type="KEGG" id="pco:PHACADRAFT_262713"/>
<comment type="pathway">
    <text evidence="2">Glycan degradation; xylan degradation.</text>
</comment>
<evidence type="ECO:0000313" key="15">
    <source>
        <dbReference type="Proteomes" id="UP000008370"/>
    </source>
</evidence>
<accession>K5UMD6</accession>
<reference evidence="14 15" key="1">
    <citation type="journal article" date="2012" name="BMC Genomics">
        <title>Comparative genomics of the white-rot fungi, Phanerochaete carnosa and P. chrysosporium, to elucidate the genetic basis of the distinct wood types they colonize.</title>
        <authorList>
            <person name="Suzuki H."/>
            <person name="MacDonald J."/>
            <person name="Syed K."/>
            <person name="Salamov A."/>
            <person name="Hori C."/>
            <person name="Aerts A."/>
            <person name="Henrissat B."/>
            <person name="Wiebenga A."/>
            <person name="vanKuyk P.A."/>
            <person name="Barry K."/>
            <person name="Lindquist E."/>
            <person name="LaButti K."/>
            <person name="Lapidus A."/>
            <person name="Lucas S."/>
            <person name="Coutinho P."/>
            <person name="Gong Y."/>
            <person name="Samejima M."/>
            <person name="Mahadevan R."/>
            <person name="Abou-Zaid M."/>
            <person name="de Vries R.P."/>
            <person name="Igarashi K."/>
            <person name="Yadav J.S."/>
            <person name="Grigoriev I.V."/>
            <person name="Master E.R."/>
        </authorList>
    </citation>
    <scope>NUCLEOTIDE SEQUENCE [LARGE SCALE GENOMIC DNA]</scope>
    <source>
        <strain evidence="14 15">HHB-10118-sp</strain>
    </source>
</reference>
<feature type="signal peptide" evidence="12">
    <location>
        <begin position="1"/>
        <end position="22"/>
    </location>
</feature>
<evidence type="ECO:0000256" key="3">
    <source>
        <dbReference type="ARBA" id="ARBA00005336"/>
    </source>
</evidence>
<dbReference type="SUPFAM" id="SSF52279">
    <property type="entry name" value="Beta-D-glucan exohydrolase, C-terminal domain"/>
    <property type="match status" value="1"/>
</dbReference>
<dbReference type="PANTHER" id="PTHR42721:SF3">
    <property type="entry name" value="BETA-D-XYLOSIDASE 5-RELATED"/>
    <property type="match status" value="1"/>
</dbReference>
<evidence type="ECO:0000256" key="12">
    <source>
        <dbReference type="SAM" id="SignalP"/>
    </source>
</evidence>
<dbReference type="InterPro" id="IPR026891">
    <property type="entry name" value="Fn3-like"/>
</dbReference>
<evidence type="ECO:0000256" key="4">
    <source>
        <dbReference type="ARBA" id="ARBA00022525"/>
    </source>
</evidence>
<dbReference type="InterPro" id="IPR013783">
    <property type="entry name" value="Ig-like_fold"/>
</dbReference>
<evidence type="ECO:0000259" key="13">
    <source>
        <dbReference type="SMART" id="SM01217"/>
    </source>
</evidence>
<dbReference type="Gene3D" id="2.60.40.10">
    <property type="entry name" value="Immunoglobulins"/>
    <property type="match status" value="1"/>
</dbReference>
<keyword evidence="8" id="KW-0325">Glycoprotein</keyword>
<dbReference type="GO" id="GO:0031222">
    <property type="term" value="P:arabinan catabolic process"/>
    <property type="evidence" value="ECO:0007669"/>
    <property type="project" value="TreeGrafter"/>
</dbReference>
<dbReference type="STRING" id="650164.K5UMD6"/>
<dbReference type="InterPro" id="IPR002772">
    <property type="entry name" value="Glyco_hydro_3_C"/>
</dbReference>
<dbReference type="GO" id="GO:0009044">
    <property type="term" value="F:xylan 1,4-beta-xylosidase activity"/>
    <property type="evidence" value="ECO:0007669"/>
    <property type="project" value="UniProtKB-EC"/>
</dbReference>
<keyword evidence="5" id="KW-0858">Xylan degradation</keyword>
<keyword evidence="15" id="KW-1185">Reference proteome</keyword>
<dbReference type="RefSeq" id="XP_007400009.1">
    <property type="nucleotide sequence ID" value="XM_007399947.1"/>
</dbReference>
<keyword evidence="7 14" id="KW-0378">Hydrolase</keyword>
<comment type="catalytic activity">
    <reaction evidence="10">
        <text>Hydrolysis of (1-&gt;4)-beta-D-xylans, to remove successive D-xylose residues from the non-reducing termini.</text>
        <dbReference type="EC" id="3.2.1.37"/>
    </reaction>
</comment>
<organism evidence="14 15">
    <name type="scientific">Phanerochaete carnosa (strain HHB-10118-sp)</name>
    <name type="common">White-rot fungus</name>
    <name type="synonym">Peniophora carnosa</name>
    <dbReference type="NCBI Taxonomy" id="650164"/>
    <lineage>
        <taxon>Eukaryota</taxon>
        <taxon>Fungi</taxon>
        <taxon>Dikarya</taxon>
        <taxon>Basidiomycota</taxon>
        <taxon>Agaricomycotina</taxon>
        <taxon>Agaricomycetes</taxon>
        <taxon>Polyporales</taxon>
        <taxon>Phanerochaetaceae</taxon>
        <taxon>Phanerochaete</taxon>
    </lineage>
</organism>
<dbReference type="EC" id="3.2.1.37" evidence="11"/>
<keyword evidence="6 12" id="KW-0732">Signal</keyword>
<dbReference type="Pfam" id="PF14310">
    <property type="entry name" value="Fn3-like"/>
    <property type="match status" value="1"/>
</dbReference>
<evidence type="ECO:0000256" key="11">
    <source>
        <dbReference type="ARBA" id="ARBA00026107"/>
    </source>
</evidence>
<dbReference type="GeneID" id="18918361"/>
<dbReference type="OrthoDB" id="47059at2759"/>
<proteinExistence type="inferred from homology"/>
<dbReference type="UniPathway" id="UPA00114"/>
<dbReference type="InterPro" id="IPR036881">
    <property type="entry name" value="Glyco_hydro_3_C_sf"/>
</dbReference>
<keyword evidence="5" id="KW-0624">Polysaccharide degradation</keyword>
<gene>
    <name evidence="14" type="ORF">PHACADRAFT_262713</name>
</gene>
<dbReference type="SUPFAM" id="SSF51445">
    <property type="entry name" value="(Trans)glycosidases"/>
    <property type="match status" value="1"/>
</dbReference>
<dbReference type="Gene3D" id="3.20.20.300">
    <property type="entry name" value="Glycoside hydrolase, family 3, N-terminal domain"/>
    <property type="match status" value="1"/>
</dbReference>
<sequence length="764" mass="81399">MPRFSYKGILVVFAAASRAALAAFPDCVNGPLKDNLVCNPSADPTSRANALVDALTLEELVNNTVNASPGVPRLGLPPYNWWSEALHGVALSPGTNFSVPGSPFSSATSFPQPIILGATFDDDLVTSIATVISTEARAFNNAGRAGLDFFTPNINPFKDPRWGRGQETPGEDPFHIAQYVYQLVTGLQGGLSPDPYYKVIADCKHFAGYDLENWEGNSRMAFNAIISTQDLAEYYTPSFQSCVRDAHVGSVMCSYNAVNGIPSCANSYLLQDIIRGHFGLGDGWITSDCDAVANIFSPHQYTTTLVNASAVALKAGTDVDCGTTYSQTLVDAVDQNLVTEDDIKNSMIRLYRSLVRLGYFDSPAEQPFRQLGWSDVNTPSSQALALTAAEEGVTLLKNDGTLPLSSAIKRIALVGPWANATTQMQGNYQGIAPFLVSPLQALQDAGFQVTFANGTAINSTDDSGFAAAVSAVQVADAVIYAGGIDETIESEGNDREIITWPGNQLDLVSQLAAVGKPFVVLQMGGGQVDSSSLKSNKAVNALIWGGYPGQSGGAAIVNILTGKIAPAGRLPITQYPADYVNEIPMTDMALRPNGTSPGRTYKWFTGTPIFGFGFGLHYTTFSLDWAPTPPSSFAISTLVSEANTAGVSFTNLAPLFTFRVNVKNTGKVGSDYVALLFSNTTAGPQPAPLKQLVSYTRVKGIAPGQTETAELKVTLGSIARIDENGDSALYPGRYNIWVDTTGDIVHSFELTGERAQITTWPQPS</sequence>
<dbReference type="InterPro" id="IPR001764">
    <property type="entry name" value="Glyco_hydro_3_N"/>
</dbReference>
<feature type="domain" description="Fibronectin type III-like" evidence="13">
    <location>
        <begin position="672"/>
        <end position="742"/>
    </location>
</feature>
<keyword evidence="4" id="KW-0964">Secreted</keyword>
<evidence type="ECO:0000256" key="8">
    <source>
        <dbReference type="ARBA" id="ARBA00023180"/>
    </source>
</evidence>
<evidence type="ECO:0000256" key="5">
    <source>
        <dbReference type="ARBA" id="ARBA00022651"/>
    </source>
</evidence>
<dbReference type="GO" id="GO:0045493">
    <property type="term" value="P:xylan catabolic process"/>
    <property type="evidence" value="ECO:0007669"/>
    <property type="project" value="UniProtKB-UniPathway"/>
</dbReference>
<keyword evidence="9" id="KW-0326">Glycosidase</keyword>
<dbReference type="HOGENOM" id="CLU_004542_5_3_1"/>